<keyword evidence="2" id="KW-1133">Transmembrane helix</keyword>
<dbReference type="EMBL" id="JAGFOA010000005">
    <property type="protein sequence ID" value="MBO3664382.1"/>
    <property type="molecule type" value="Genomic_DNA"/>
</dbReference>
<evidence type="ECO:0008006" key="6">
    <source>
        <dbReference type="Google" id="ProtNLM"/>
    </source>
</evidence>
<evidence type="ECO:0000256" key="1">
    <source>
        <dbReference type="SAM" id="MobiDB-lite"/>
    </source>
</evidence>
<evidence type="ECO:0000256" key="2">
    <source>
        <dbReference type="SAM" id="Phobius"/>
    </source>
</evidence>
<dbReference type="RefSeq" id="WP_208500071.1">
    <property type="nucleotide sequence ID" value="NZ_JAGFOA010000001.1"/>
</dbReference>
<name>A0A939QHY4_9MICO</name>
<accession>A0A939QHY4</accession>
<feature type="transmembrane region" description="Helical" evidence="2">
    <location>
        <begin position="130"/>
        <end position="148"/>
    </location>
</feature>
<feature type="transmembrane region" description="Helical" evidence="2">
    <location>
        <begin position="105"/>
        <end position="124"/>
    </location>
</feature>
<reference evidence="3" key="1">
    <citation type="submission" date="2021-03" db="EMBL/GenBank/DDBJ databases">
        <title>Microbacterium sp. nov., a novel actinobacterium isolated from cow dung.</title>
        <authorList>
            <person name="Zhang L."/>
        </authorList>
    </citation>
    <scope>NUCLEOTIDE SEQUENCE</scope>
    <source>
        <strain evidence="3">NEAU-LLB</strain>
    </source>
</reference>
<feature type="region of interest" description="Disordered" evidence="1">
    <location>
        <begin position="1"/>
        <end position="46"/>
    </location>
</feature>
<sequence length="423" mass="42899">MPQVPQPPSFEFAPPAYEPPSYTPPAADAQEPPASPDAPGYAAPTPGYSAPAAPVYGAPTGEASFPGAPASQGHPGSVPPYATGGYTGTPYGGGPAAPQGSGKGLAIAALVLGIVGILGIAVAFIPFAGFAAILVPIVAIVLGVIALAKKKPGKGLAITGTVLGAVALVACTTIAIAMTAFVTSVANDPDRFIRESCEAAGLTQEECDELTADSGVTDPESAPQDDPAEQTAGGSVEVGELAFGQIAGEEGSWWYVVTLDQADSAAMYEYFFFDVEALDAAGRVLDTDTQSATLLPGKTVLIGEFYDLGADPIAELNLVGLDDEMNEAVSLPDDFAGEFTFSEVTGTTDFGLTTVTGTISSTFPVDQEAVYISLVARDAAGKPVAVGRATTDRIPADGSAKFEGYMTGEVPEGATLEASAQLY</sequence>
<proteinExistence type="predicted"/>
<evidence type="ECO:0000313" key="3">
    <source>
        <dbReference type="EMBL" id="MBO3662390.1"/>
    </source>
</evidence>
<protein>
    <recommendedName>
        <fullName evidence="6">DUF4190 domain-containing protein</fullName>
    </recommendedName>
</protein>
<keyword evidence="2" id="KW-0812">Transmembrane</keyword>
<dbReference type="Proteomes" id="UP000680132">
    <property type="component" value="Unassembled WGS sequence"/>
</dbReference>
<dbReference type="EMBL" id="JAGFOA010000001">
    <property type="protein sequence ID" value="MBO3662390.1"/>
    <property type="molecule type" value="Genomic_DNA"/>
</dbReference>
<comment type="caution">
    <text evidence="3">The sequence shown here is derived from an EMBL/GenBank/DDBJ whole genome shotgun (WGS) entry which is preliminary data.</text>
</comment>
<keyword evidence="2" id="KW-0472">Membrane</keyword>
<feature type="region of interest" description="Disordered" evidence="1">
    <location>
        <begin position="208"/>
        <end position="232"/>
    </location>
</feature>
<evidence type="ECO:0000313" key="4">
    <source>
        <dbReference type="EMBL" id="MBO3664382.1"/>
    </source>
</evidence>
<keyword evidence="5" id="KW-1185">Reference proteome</keyword>
<feature type="region of interest" description="Disordered" evidence="1">
    <location>
        <begin position="63"/>
        <end position="82"/>
    </location>
</feature>
<organism evidence="3 5">
    <name type="scientific">Microbacterium stercoris</name>
    <dbReference type="NCBI Taxonomy" id="2820289"/>
    <lineage>
        <taxon>Bacteria</taxon>
        <taxon>Bacillati</taxon>
        <taxon>Actinomycetota</taxon>
        <taxon>Actinomycetes</taxon>
        <taxon>Micrococcales</taxon>
        <taxon>Microbacteriaceae</taxon>
        <taxon>Microbacterium</taxon>
    </lineage>
</organism>
<dbReference type="AlphaFoldDB" id="A0A939QHY4"/>
<gene>
    <name evidence="3" type="ORF">J5V96_02575</name>
    <name evidence="4" type="ORF">J5V96_12820</name>
</gene>
<evidence type="ECO:0000313" key="5">
    <source>
        <dbReference type="Proteomes" id="UP000680132"/>
    </source>
</evidence>
<feature type="transmembrane region" description="Helical" evidence="2">
    <location>
        <begin position="155"/>
        <end position="182"/>
    </location>
</feature>